<evidence type="ECO:0000259" key="2">
    <source>
        <dbReference type="PROSITE" id="PS50075"/>
    </source>
</evidence>
<protein>
    <submittedName>
        <fullName evidence="3">Long-chain-fatty-acid--CoA ligase</fullName>
    </submittedName>
</protein>
<dbReference type="PROSITE" id="PS50075">
    <property type="entry name" value="CARRIER"/>
    <property type="match status" value="1"/>
</dbReference>
<feature type="domain" description="Carrier" evidence="2">
    <location>
        <begin position="549"/>
        <end position="624"/>
    </location>
</feature>
<dbReference type="Pfam" id="PF01553">
    <property type="entry name" value="Acyltransferase"/>
    <property type="match status" value="1"/>
</dbReference>
<dbReference type="GO" id="GO:0004467">
    <property type="term" value="F:long-chain fatty acid-CoA ligase activity"/>
    <property type="evidence" value="ECO:0007669"/>
    <property type="project" value="UniProtKB-EC"/>
</dbReference>
<dbReference type="Proteomes" id="UP000275925">
    <property type="component" value="Unassembled WGS sequence"/>
</dbReference>
<accession>A0A388TFN3</accession>
<name>A0A388TFN3_9BACT</name>
<dbReference type="Gene3D" id="1.10.1200.10">
    <property type="entry name" value="ACP-like"/>
    <property type="match status" value="1"/>
</dbReference>
<dbReference type="InterPro" id="IPR009081">
    <property type="entry name" value="PP-bd_ACP"/>
</dbReference>
<dbReference type="Pfam" id="PF23562">
    <property type="entry name" value="AMP-binding_C_3"/>
    <property type="match status" value="1"/>
</dbReference>
<keyword evidence="4" id="KW-1185">Reference proteome</keyword>
<dbReference type="EMBL" id="BGZO01000009">
    <property type="protein sequence ID" value="GBR75879.1"/>
    <property type="molecule type" value="Genomic_DNA"/>
</dbReference>
<dbReference type="PANTHER" id="PTHR43272:SF52">
    <property type="entry name" value="AMP-DEPENDENT SYNTHETASE_LIGASE DOMAIN-CONTAINING PROTEIN"/>
    <property type="match status" value="1"/>
</dbReference>
<dbReference type="InterPro" id="IPR036736">
    <property type="entry name" value="ACP-like_sf"/>
</dbReference>
<dbReference type="AlphaFoldDB" id="A0A388TFN3"/>
<dbReference type="InterPro" id="IPR000873">
    <property type="entry name" value="AMP-dep_synth/lig_dom"/>
</dbReference>
<dbReference type="PROSITE" id="PS00455">
    <property type="entry name" value="AMP_BINDING"/>
    <property type="match status" value="1"/>
</dbReference>
<dbReference type="InterPro" id="IPR042099">
    <property type="entry name" value="ANL_N_sf"/>
</dbReference>
<dbReference type="InterPro" id="IPR002123">
    <property type="entry name" value="Plipid/glycerol_acylTrfase"/>
</dbReference>
<evidence type="ECO:0000313" key="3">
    <source>
        <dbReference type="EMBL" id="GBR75879.1"/>
    </source>
</evidence>
<sequence>MTNQPRNLYEAFAATVSSKADALLFDNKYSYRQVWQMVQNRALFLQGQGIQRGDCVGILSGNSWEWCATHMAIVSLGAVALHLDQNLDAPEIWQRMLERVAAKALFVSKDFAKLDFKNTRILDIHAGWTDSPADLPPPSVTLQDTASYLFTSGTTGEPKIVQLTHGNLYYTATGLIKFLRDDLRVMSGGERFLAILPLHHSYGLLANYLGPLLYGASIVFQPSLKGPDIIKSLAETPIHIFCGVPQLWELFFDGIVAKVKAQSVLKYFLFMAILNTAGVWRKVPGLRTLLAKVFEPVRQVIGREMKFFISGGAALKPRYFKYYAGLGFKIIEGYGLTETSGPACLSNLLHNTLGAVGGPIDGNEVTLRKVNRDGVGEIWLRGVSVTPGYYNNPQANAEAFDQDGWFNTGDLGYKDKHGELHITGRFKNMIVLASGENVYPEELEAYYQGSPLLEEIAVFGYRLDGAESVFAVIVPREKNRDSYRRIRAEIEKMNKGLPSYKTLSDFAVSFAPLPRNSTKKIVIRRVLQELAQGKYQRGEGQDTVRSPYQPTDPRQKEVLKILAEKLGTKVFYQDHTLLELKIDSLKLLDLAAYLELRLNIALDLGKISSLQNLREIVECAAACSRAEQPTDDLVSGRITHQLRPSRNLWVAFLIKLGGGFLCRRKPLTVRNAELYRTANCIYAANHQSYLDIVWLLATMPPDIRQKTYMLGKKELAFLPWLLGRLPIIFVERQGQALSSLKAGADILRQGGSLIVFPEGTRSRDGKLGEFKIGAALLAHKLGKKIVPITIKGAYEIYPRHQRFPDWRSTTQGEVILNPPLDPRDFSTAEELNIKLRDVIGAA</sequence>
<reference evidence="3 4" key="1">
    <citation type="journal article" date="2019" name="ISME J.">
        <title>Genome analyses of uncultured TG2/ZB3 bacteria in 'Margulisbacteria' specifically attached to ectosymbiotic spirochetes of protists in the termite gut.</title>
        <authorList>
            <person name="Utami Y.D."/>
            <person name="Kuwahara H."/>
            <person name="Igai K."/>
            <person name="Murakami T."/>
            <person name="Sugaya K."/>
            <person name="Morikawa T."/>
            <person name="Nagura Y."/>
            <person name="Yuki M."/>
            <person name="Deevong P."/>
            <person name="Inoue T."/>
            <person name="Kihara K."/>
            <person name="Lo N."/>
            <person name="Yamada A."/>
            <person name="Ohkuma M."/>
            <person name="Hongoh Y."/>
        </authorList>
    </citation>
    <scope>NUCLEOTIDE SEQUENCE [LARGE SCALE GENOMIC DNA]</scope>
    <source>
        <strain evidence="3">NkOx7-02</strain>
    </source>
</reference>
<proteinExistence type="predicted"/>
<dbReference type="InterPro" id="IPR020845">
    <property type="entry name" value="AMP-binding_CS"/>
</dbReference>
<dbReference type="Pfam" id="PF00550">
    <property type="entry name" value="PP-binding"/>
    <property type="match status" value="1"/>
</dbReference>
<organism evidence="3 4">
    <name type="scientific">Candidatus Termititenax persephonae</name>
    <dbReference type="NCBI Taxonomy" id="2218525"/>
    <lineage>
        <taxon>Bacteria</taxon>
        <taxon>Bacillati</taxon>
        <taxon>Candidatus Margulisiibacteriota</taxon>
        <taxon>Candidatus Termititenacia</taxon>
        <taxon>Candidatus Termititenacales</taxon>
        <taxon>Candidatus Termititenacaceae</taxon>
        <taxon>Candidatus Termititenax</taxon>
    </lineage>
</organism>
<dbReference type="SUPFAM" id="SSF56801">
    <property type="entry name" value="Acetyl-CoA synthetase-like"/>
    <property type="match status" value="1"/>
</dbReference>
<dbReference type="Pfam" id="PF00501">
    <property type="entry name" value="AMP-binding"/>
    <property type="match status" value="1"/>
</dbReference>
<dbReference type="InterPro" id="IPR045851">
    <property type="entry name" value="AMP-bd_C_sf"/>
</dbReference>
<dbReference type="GO" id="GO:0016020">
    <property type="term" value="C:membrane"/>
    <property type="evidence" value="ECO:0007669"/>
    <property type="project" value="TreeGrafter"/>
</dbReference>
<evidence type="ECO:0000256" key="1">
    <source>
        <dbReference type="ARBA" id="ARBA00024484"/>
    </source>
</evidence>
<dbReference type="SUPFAM" id="SSF47336">
    <property type="entry name" value="ACP-like"/>
    <property type="match status" value="1"/>
</dbReference>
<dbReference type="Gene3D" id="3.30.300.30">
    <property type="match status" value="1"/>
</dbReference>
<dbReference type="CDD" id="cd07989">
    <property type="entry name" value="LPLAT_AGPAT-like"/>
    <property type="match status" value="1"/>
</dbReference>
<keyword evidence="3" id="KW-0436">Ligase</keyword>
<dbReference type="SMART" id="SM00563">
    <property type="entry name" value="PlsC"/>
    <property type="match status" value="1"/>
</dbReference>
<evidence type="ECO:0000313" key="4">
    <source>
        <dbReference type="Proteomes" id="UP000275925"/>
    </source>
</evidence>
<comment type="catalytic activity">
    <reaction evidence="1">
        <text>a long-chain fatty acid + ATP + CoA = a long-chain fatty acyl-CoA + AMP + diphosphate</text>
        <dbReference type="Rhea" id="RHEA:15421"/>
        <dbReference type="ChEBI" id="CHEBI:30616"/>
        <dbReference type="ChEBI" id="CHEBI:33019"/>
        <dbReference type="ChEBI" id="CHEBI:57287"/>
        <dbReference type="ChEBI" id="CHEBI:57560"/>
        <dbReference type="ChEBI" id="CHEBI:83139"/>
        <dbReference type="ChEBI" id="CHEBI:456215"/>
        <dbReference type="EC" id="6.2.1.3"/>
    </reaction>
    <physiologicalReaction direction="left-to-right" evidence="1">
        <dbReference type="Rhea" id="RHEA:15422"/>
    </physiologicalReaction>
</comment>
<dbReference type="GO" id="GO:0016746">
    <property type="term" value="F:acyltransferase activity"/>
    <property type="evidence" value="ECO:0007669"/>
    <property type="project" value="InterPro"/>
</dbReference>
<dbReference type="Gene3D" id="3.40.50.12780">
    <property type="entry name" value="N-terminal domain of ligase-like"/>
    <property type="match status" value="1"/>
</dbReference>
<dbReference type="SUPFAM" id="SSF69593">
    <property type="entry name" value="Glycerol-3-phosphate (1)-acyltransferase"/>
    <property type="match status" value="1"/>
</dbReference>
<dbReference type="PANTHER" id="PTHR43272">
    <property type="entry name" value="LONG-CHAIN-FATTY-ACID--COA LIGASE"/>
    <property type="match status" value="1"/>
</dbReference>
<comment type="caution">
    <text evidence="3">The sequence shown here is derived from an EMBL/GenBank/DDBJ whole genome shotgun (WGS) entry which is preliminary data.</text>
</comment>
<gene>
    <name evidence="3" type="ORF">NO2_0510</name>
</gene>